<dbReference type="InterPro" id="IPR039538">
    <property type="entry name" value="BetI_C"/>
</dbReference>
<evidence type="ECO:0000256" key="3">
    <source>
        <dbReference type="ARBA" id="ARBA00023125"/>
    </source>
</evidence>
<dbReference type="InterPro" id="IPR009057">
    <property type="entry name" value="Homeodomain-like_sf"/>
</dbReference>
<dbReference type="AlphaFoldDB" id="A0A1V2JLQ4"/>
<evidence type="ECO:0000313" key="7">
    <source>
        <dbReference type="EMBL" id="ONH46025.1"/>
    </source>
</evidence>
<keyword evidence="1" id="KW-0678">Repressor</keyword>
<evidence type="ECO:0000256" key="2">
    <source>
        <dbReference type="ARBA" id="ARBA00023015"/>
    </source>
</evidence>
<evidence type="ECO:0000256" key="1">
    <source>
        <dbReference type="ARBA" id="ARBA00022491"/>
    </source>
</evidence>
<comment type="caution">
    <text evidence="7">The sequence shown here is derived from an EMBL/GenBank/DDBJ whole genome shotgun (WGS) entry which is preliminary data.</text>
</comment>
<protein>
    <submittedName>
        <fullName evidence="7">TetR family transcriptional regulator</fullName>
    </submittedName>
</protein>
<evidence type="ECO:0000259" key="6">
    <source>
        <dbReference type="PROSITE" id="PS50977"/>
    </source>
</evidence>
<dbReference type="PANTHER" id="PTHR30055:SF234">
    <property type="entry name" value="HTH-TYPE TRANSCRIPTIONAL REGULATOR BETI"/>
    <property type="match status" value="1"/>
</dbReference>
<feature type="domain" description="HTH tetR-type" evidence="6">
    <location>
        <begin position="4"/>
        <end position="64"/>
    </location>
</feature>
<dbReference type="PROSITE" id="PS50977">
    <property type="entry name" value="HTH_TETR_2"/>
    <property type="match status" value="1"/>
</dbReference>
<dbReference type="SUPFAM" id="SSF46689">
    <property type="entry name" value="Homeodomain-like"/>
    <property type="match status" value="1"/>
</dbReference>
<dbReference type="RefSeq" id="WP_071494811.1">
    <property type="nucleotide sequence ID" value="NZ_LT629702.1"/>
</dbReference>
<dbReference type="InterPro" id="IPR001647">
    <property type="entry name" value="HTH_TetR"/>
</dbReference>
<dbReference type="SUPFAM" id="SSF48498">
    <property type="entry name" value="Tetracyclin repressor-like, C-terminal domain"/>
    <property type="match status" value="1"/>
</dbReference>
<proteinExistence type="predicted"/>
<dbReference type="Pfam" id="PF13977">
    <property type="entry name" value="TetR_C_6"/>
    <property type="match status" value="1"/>
</dbReference>
<sequence>MSRIDRKDQIIAAALELFRSKGFADVSTRDLAEHAGLSRSHVYHYFSDWKELRREAFVRFANEQLDEVRAPLAEAAPLDAFVGFLRDCLPSTADAGWALWLDAWDEAMQDPEMAQAYLAINAQWQGMLAEVIERGVAANVLHCDSPQRAARQIFAVAMGYADDLMLKPSTESAEAALDEVMEVARLLLDFPEAPN</sequence>
<dbReference type="Gene3D" id="1.10.357.10">
    <property type="entry name" value="Tetracycline Repressor, domain 2"/>
    <property type="match status" value="1"/>
</dbReference>
<keyword evidence="2" id="KW-0805">Transcription regulation</keyword>
<dbReference type="InterPro" id="IPR050109">
    <property type="entry name" value="HTH-type_TetR-like_transc_reg"/>
</dbReference>
<keyword evidence="8" id="KW-1185">Reference proteome</keyword>
<dbReference type="GO" id="GO:0003700">
    <property type="term" value="F:DNA-binding transcription factor activity"/>
    <property type="evidence" value="ECO:0007669"/>
    <property type="project" value="TreeGrafter"/>
</dbReference>
<feature type="DNA-binding region" description="H-T-H motif" evidence="5">
    <location>
        <begin position="27"/>
        <end position="46"/>
    </location>
</feature>
<gene>
    <name evidence="7" type="ORF">BLL37_11565</name>
</gene>
<accession>A0A1V2JLQ4</accession>
<reference evidence="7 8" key="1">
    <citation type="submission" date="2016-10" db="EMBL/GenBank/DDBJ databases">
        <title>Pseudomonas lactis sp. nov. and Pseudomonas paralactis sp. nov., isolated from bovine raw milk.</title>
        <authorList>
            <person name="Von Neubeck M."/>
            <person name="Huptas C."/>
            <person name="Glueck C."/>
            <person name="Krewinkel M."/>
            <person name="Stoeckel M."/>
            <person name="Stressler T."/>
            <person name="Fischer L."/>
            <person name="Hinrichs J."/>
            <person name="Scherer S."/>
            <person name="Wenning M."/>
        </authorList>
    </citation>
    <scope>NUCLEOTIDE SEQUENCE [LARGE SCALE GENOMIC DNA]</scope>
    <source>
        <strain evidence="7 8">DSM 18862</strain>
    </source>
</reference>
<organism evidence="7 8">
    <name type="scientific">Pseudomonas azotoformans</name>
    <dbReference type="NCBI Taxonomy" id="47878"/>
    <lineage>
        <taxon>Bacteria</taxon>
        <taxon>Pseudomonadati</taxon>
        <taxon>Pseudomonadota</taxon>
        <taxon>Gammaproteobacteria</taxon>
        <taxon>Pseudomonadales</taxon>
        <taxon>Pseudomonadaceae</taxon>
        <taxon>Pseudomonas</taxon>
    </lineage>
</organism>
<dbReference type="InterPro" id="IPR036271">
    <property type="entry name" value="Tet_transcr_reg_TetR-rel_C_sf"/>
</dbReference>
<evidence type="ECO:0000256" key="5">
    <source>
        <dbReference type="PROSITE-ProRule" id="PRU00335"/>
    </source>
</evidence>
<dbReference type="PANTHER" id="PTHR30055">
    <property type="entry name" value="HTH-TYPE TRANSCRIPTIONAL REGULATOR RUTR"/>
    <property type="match status" value="1"/>
</dbReference>
<evidence type="ECO:0000256" key="4">
    <source>
        <dbReference type="ARBA" id="ARBA00023163"/>
    </source>
</evidence>
<keyword evidence="4" id="KW-0804">Transcription</keyword>
<dbReference type="Pfam" id="PF00440">
    <property type="entry name" value="TetR_N"/>
    <property type="match status" value="1"/>
</dbReference>
<dbReference type="EMBL" id="MNPV01000003">
    <property type="protein sequence ID" value="ONH46025.1"/>
    <property type="molecule type" value="Genomic_DNA"/>
</dbReference>
<name>A0A1V2JLQ4_PSEAZ</name>
<dbReference type="GO" id="GO:0000976">
    <property type="term" value="F:transcription cis-regulatory region binding"/>
    <property type="evidence" value="ECO:0007669"/>
    <property type="project" value="TreeGrafter"/>
</dbReference>
<keyword evidence="3 5" id="KW-0238">DNA-binding</keyword>
<dbReference type="PRINTS" id="PR00455">
    <property type="entry name" value="HTHTETR"/>
</dbReference>
<dbReference type="GeneID" id="57376632"/>
<dbReference type="OrthoDB" id="6992431at2"/>
<evidence type="ECO:0000313" key="8">
    <source>
        <dbReference type="Proteomes" id="UP000188559"/>
    </source>
</evidence>
<dbReference type="Proteomes" id="UP000188559">
    <property type="component" value="Unassembled WGS sequence"/>
</dbReference>